<comment type="caution">
    <text evidence="3">The sequence shown here is derived from an EMBL/GenBank/DDBJ whole genome shotgun (WGS) entry which is preliminary data.</text>
</comment>
<evidence type="ECO:0000256" key="1">
    <source>
        <dbReference type="SAM" id="MobiDB-lite"/>
    </source>
</evidence>
<evidence type="ECO:0000313" key="3">
    <source>
        <dbReference type="EMBL" id="KAJ3138779.1"/>
    </source>
</evidence>
<dbReference type="SUPFAM" id="SSF57959">
    <property type="entry name" value="Leucine zipper domain"/>
    <property type="match status" value="1"/>
</dbReference>
<dbReference type="GO" id="GO:0003700">
    <property type="term" value="F:DNA-binding transcription factor activity"/>
    <property type="evidence" value="ECO:0007669"/>
    <property type="project" value="InterPro"/>
</dbReference>
<dbReference type="EMBL" id="JADGJH010000087">
    <property type="protein sequence ID" value="KAJ3138779.1"/>
    <property type="molecule type" value="Genomic_DNA"/>
</dbReference>
<evidence type="ECO:0000313" key="4">
    <source>
        <dbReference type="Proteomes" id="UP001211907"/>
    </source>
</evidence>
<proteinExistence type="predicted"/>
<dbReference type="InterPro" id="IPR004827">
    <property type="entry name" value="bZIP"/>
</dbReference>
<dbReference type="PROSITE" id="PS00036">
    <property type="entry name" value="BZIP_BASIC"/>
    <property type="match status" value="1"/>
</dbReference>
<dbReference type="AlphaFoldDB" id="A0AAD5T941"/>
<feature type="domain" description="BZIP" evidence="2">
    <location>
        <begin position="103"/>
        <end position="117"/>
    </location>
</feature>
<protein>
    <recommendedName>
        <fullName evidence="2">BZIP domain-containing protein</fullName>
    </recommendedName>
</protein>
<dbReference type="Proteomes" id="UP001211907">
    <property type="component" value="Unassembled WGS sequence"/>
</dbReference>
<organism evidence="3 4">
    <name type="scientific">Physocladia obscura</name>
    <dbReference type="NCBI Taxonomy" id="109957"/>
    <lineage>
        <taxon>Eukaryota</taxon>
        <taxon>Fungi</taxon>
        <taxon>Fungi incertae sedis</taxon>
        <taxon>Chytridiomycota</taxon>
        <taxon>Chytridiomycota incertae sedis</taxon>
        <taxon>Chytridiomycetes</taxon>
        <taxon>Chytridiales</taxon>
        <taxon>Chytriomycetaceae</taxon>
        <taxon>Physocladia</taxon>
    </lineage>
</organism>
<feature type="region of interest" description="Disordered" evidence="1">
    <location>
        <begin position="20"/>
        <end position="70"/>
    </location>
</feature>
<evidence type="ECO:0000259" key="2">
    <source>
        <dbReference type="PROSITE" id="PS00036"/>
    </source>
</evidence>
<accession>A0AAD5T941</accession>
<feature type="compositionally biased region" description="Acidic residues" evidence="1">
    <location>
        <begin position="51"/>
        <end position="65"/>
    </location>
</feature>
<dbReference type="SMART" id="SM00338">
    <property type="entry name" value="BRLZ"/>
    <property type="match status" value="1"/>
</dbReference>
<sequence>MNFAPLPIPVMLPTTAVTKVAKSGTPGSKKKTADYKTVPMAGKRHRSQDYDVAEDASDNDNDNDSNDLSVAPPGIDAELYALALATSKGKRSPELRDIIRQARVVRNRIAAQTSRDKKRRCFESLEAENSILKTRLAAVEALNANLFLQLKSVKSSFESVPPHHSHPNADSQLDALFLLLNNNNNNNDGNNEKSVSSGNILPSPSISHHDVSSSIFSSPDASPLIPSICEPSSTSISSLLLPTSIHLGQGEPAAL</sequence>
<keyword evidence="4" id="KW-1185">Reference proteome</keyword>
<dbReference type="InterPro" id="IPR046347">
    <property type="entry name" value="bZIP_sf"/>
</dbReference>
<dbReference type="Gene3D" id="1.20.5.170">
    <property type="match status" value="1"/>
</dbReference>
<gene>
    <name evidence="3" type="ORF">HK100_012317</name>
</gene>
<name>A0AAD5T941_9FUNG</name>
<reference evidence="3" key="1">
    <citation type="submission" date="2020-05" db="EMBL/GenBank/DDBJ databases">
        <title>Phylogenomic resolution of chytrid fungi.</title>
        <authorList>
            <person name="Stajich J.E."/>
            <person name="Amses K."/>
            <person name="Simmons R."/>
            <person name="Seto K."/>
            <person name="Myers J."/>
            <person name="Bonds A."/>
            <person name="Quandt C.A."/>
            <person name="Barry K."/>
            <person name="Liu P."/>
            <person name="Grigoriev I."/>
            <person name="Longcore J.E."/>
            <person name="James T.Y."/>
        </authorList>
    </citation>
    <scope>NUCLEOTIDE SEQUENCE</scope>
    <source>
        <strain evidence="3">JEL0513</strain>
    </source>
</reference>